<proteinExistence type="predicted"/>
<evidence type="ECO:0000256" key="1">
    <source>
        <dbReference type="SAM" id="MobiDB-lite"/>
    </source>
</evidence>
<feature type="compositionally biased region" description="Polar residues" evidence="1">
    <location>
        <begin position="335"/>
        <end position="347"/>
    </location>
</feature>
<keyword evidence="3" id="KW-1185">Reference proteome</keyword>
<dbReference type="AlphaFoldDB" id="A0A2J6STJ3"/>
<dbReference type="InParanoid" id="A0A2J6STJ3"/>
<organism evidence="2 3">
    <name type="scientific">Hyaloscypha bicolor E</name>
    <dbReference type="NCBI Taxonomy" id="1095630"/>
    <lineage>
        <taxon>Eukaryota</taxon>
        <taxon>Fungi</taxon>
        <taxon>Dikarya</taxon>
        <taxon>Ascomycota</taxon>
        <taxon>Pezizomycotina</taxon>
        <taxon>Leotiomycetes</taxon>
        <taxon>Helotiales</taxon>
        <taxon>Hyaloscyphaceae</taxon>
        <taxon>Hyaloscypha</taxon>
        <taxon>Hyaloscypha bicolor</taxon>
    </lineage>
</organism>
<dbReference type="OrthoDB" id="3563218at2759"/>
<evidence type="ECO:0000313" key="2">
    <source>
        <dbReference type="EMBL" id="PMD54080.1"/>
    </source>
</evidence>
<reference evidence="2 3" key="1">
    <citation type="submission" date="2016-04" db="EMBL/GenBank/DDBJ databases">
        <title>A degradative enzymes factory behind the ericoid mycorrhizal symbiosis.</title>
        <authorList>
            <consortium name="DOE Joint Genome Institute"/>
            <person name="Martino E."/>
            <person name="Morin E."/>
            <person name="Grelet G."/>
            <person name="Kuo A."/>
            <person name="Kohler A."/>
            <person name="Daghino S."/>
            <person name="Barry K."/>
            <person name="Choi C."/>
            <person name="Cichocki N."/>
            <person name="Clum A."/>
            <person name="Copeland A."/>
            <person name="Hainaut M."/>
            <person name="Haridas S."/>
            <person name="Labutti K."/>
            <person name="Lindquist E."/>
            <person name="Lipzen A."/>
            <person name="Khouja H.-R."/>
            <person name="Murat C."/>
            <person name="Ohm R."/>
            <person name="Olson A."/>
            <person name="Spatafora J."/>
            <person name="Veneault-Fourrey C."/>
            <person name="Henrissat B."/>
            <person name="Grigoriev I."/>
            <person name="Martin F."/>
            <person name="Perotto S."/>
        </authorList>
    </citation>
    <scope>NUCLEOTIDE SEQUENCE [LARGE SCALE GENOMIC DNA]</scope>
    <source>
        <strain evidence="2 3">E</strain>
    </source>
</reference>
<gene>
    <name evidence="2" type="ORF">K444DRAFT_135361</name>
</gene>
<dbReference type="RefSeq" id="XP_024730984.1">
    <property type="nucleotide sequence ID" value="XM_024870499.1"/>
</dbReference>
<dbReference type="Proteomes" id="UP000235371">
    <property type="component" value="Unassembled WGS sequence"/>
</dbReference>
<protein>
    <submittedName>
        <fullName evidence="2">Uncharacterized protein</fullName>
    </submittedName>
</protein>
<accession>A0A2J6STJ3</accession>
<name>A0A2J6STJ3_9HELO</name>
<dbReference type="EMBL" id="KZ613866">
    <property type="protein sequence ID" value="PMD54080.1"/>
    <property type="molecule type" value="Genomic_DNA"/>
</dbReference>
<evidence type="ECO:0000313" key="3">
    <source>
        <dbReference type="Proteomes" id="UP000235371"/>
    </source>
</evidence>
<dbReference type="GeneID" id="36578581"/>
<feature type="region of interest" description="Disordered" evidence="1">
    <location>
        <begin position="326"/>
        <end position="347"/>
    </location>
</feature>
<sequence length="368" mass="38804">MGDSYSLDVTFTWTGTPTGMAGISTNGPEAVDFSCYPVNTYQDFTFSFSQLGDGCPYEYTYDSVYSTCDYTADVYNSQTWDCTWTVPVISTTIVDGGPTTALTGVPATITAPLQWVTVTSTQQITSTSTSVVDPGAKTVTVTASQAAAKLRRVESPTYEGVTGGEKILGVLKLEKQLDGPASDLALSSFNLAKGRNSTDSWLEDRDSCLSDEIFCGVGCCLTTQSCIGDGSVSCCNGFECVPFDASAPFLDFLYWSWDGFTATSISVFTTTTYTTVNPPGETVTVDGPTSTTNIDFFVTKVVTTIVTSTDPVVTITKFPSNVVGPSRGVGGGQWSNGESAITVTPQPQQLSTALVTESLPPPSASKSA</sequence>